<evidence type="ECO:0000256" key="1">
    <source>
        <dbReference type="ARBA" id="ARBA00023002"/>
    </source>
</evidence>
<dbReference type="GO" id="GO:0016491">
    <property type="term" value="F:oxidoreductase activity"/>
    <property type="evidence" value="ECO:0007669"/>
    <property type="project" value="UniProtKB-KW"/>
</dbReference>
<dbReference type="PANTHER" id="PTHR43364">
    <property type="entry name" value="NADH-SPECIFIC METHYLGLYOXAL REDUCTASE-RELATED"/>
    <property type="match status" value="1"/>
</dbReference>
<evidence type="ECO:0000313" key="3">
    <source>
        <dbReference type="EMBL" id="SVA09966.1"/>
    </source>
</evidence>
<proteinExistence type="predicted"/>
<dbReference type="PANTHER" id="PTHR43364:SF4">
    <property type="entry name" value="NAD(P)-LINKED OXIDOREDUCTASE SUPERFAMILY PROTEIN"/>
    <property type="match status" value="1"/>
</dbReference>
<keyword evidence="1" id="KW-0560">Oxidoreductase</keyword>
<dbReference type="InterPro" id="IPR050523">
    <property type="entry name" value="AKR_Detox_Biosynth"/>
</dbReference>
<feature type="domain" description="NADP-dependent oxidoreductase" evidence="2">
    <location>
        <begin position="16"/>
        <end position="300"/>
    </location>
</feature>
<dbReference type="Gene3D" id="3.20.20.100">
    <property type="entry name" value="NADP-dependent oxidoreductase domain"/>
    <property type="match status" value="1"/>
</dbReference>
<sequence>MRKRMFGNSGLETSVVGYGGWPMGRGMYGDFDDDEAIAAARTSYENGVTLFDTAAVYGWGYGENLMGKALKGIRGNVVLVTKGAREWVRDNPDRRSATVSDSDPERLLASIDESLKRLQTDYIDLFLIHWPDHNRAFSEPMEALEKAKAAGKIRHTGVSNFSVEMMSESRETSPIITNQIGYHIFDRRPEAEVMPFVKENGLGIMAYGSLSHGLLTGTWNADKTFSDDDWRRGGANFGINSWGPDNLAANVAVVEKLKVIASDHGKTIPQLAIAWVLANEAVSVALAGSVTPTEATDNIGGDWDMPVDLKKEIDSLVLSEGSGIGLPGMEIAT</sequence>
<evidence type="ECO:0000259" key="2">
    <source>
        <dbReference type="Pfam" id="PF00248"/>
    </source>
</evidence>
<organism evidence="3">
    <name type="scientific">marine metagenome</name>
    <dbReference type="NCBI Taxonomy" id="408172"/>
    <lineage>
        <taxon>unclassified sequences</taxon>
        <taxon>metagenomes</taxon>
        <taxon>ecological metagenomes</taxon>
    </lineage>
</organism>
<dbReference type="InterPro" id="IPR020471">
    <property type="entry name" value="AKR"/>
</dbReference>
<reference evidence="3" key="1">
    <citation type="submission" date="2018-05" db="EMBL/GenBank/DDBJ databases">
        <authorList>
            <person name="Lanie J.A."/>
            <person name="Ng W.-L."/>
            <person name="Kazmierczak K.M."/>
            <person name="Andrzejewski T.M."/>
            <person name="Davidsen T.M."/>
            <person name="Wayne K.J."/>
            <person name="Tettelin H."/>
            <person name="Glass J.I."/>
            <person name="Rusch D."/>
            <person name="Podicherti R."/>
            <person name="Tsui H.-C.T."/>
            <person name="Winkler M.E."/>
        </authorList>
    </citation>
    <scope>NUCLEOTIDE SEQUENCE</scope>
</reference>
<dbReference type="GO" id="GO:0005829">
    <property type="term" value="C:cytosol"/>
    <property type="evidence" value="ECO:0007669"/>
    <property type="project" value="TreeGrafter"/>
</dbReference>
<dbReference type="AlphaFoldDB" id="A0A381T190"/>
<dbReference type="EMBL" id="UINC01003874">
    <property type="protein sequence ID" value="SVA09966.1"/>
    <property type="molecule type" value="Genomic_DNA"/>
</dbReference>
<dbReference type="SUPFAM" id="SSF51430">
    <property type="entry name" value="NAD(P)-linked oxidoreductase"/>
    <property type="match status" value="1"/>
</dbReference>
<accession>A0A381T190</accession>
<protein>
    <recommendedName>
        <fullName evidence="2">NADP-dependent oxidoreductase domain-containing protein</fullName>
    </recommendedName>
</protein>
<dbReference type="CDD" id="cd19084">
    <property type="entry name" value="AKR_AKR11B1-like"/>
    <property type="match status" value="1"/>
</dbReference>
<dbReference type="Pfam" id="PF00248">
    <property type="entry name" value="Aldo_ket_red"/>
    <property type="match status" value="1"/>
</dbReference>
<name>A0A381T190_9ZZZZ</name>
<dbReference type="PRINTS" id="PR00069">
    <property type="entry name" value="ALDKETRDTASE"/>
</dbReference>
<dbReference type="InterPro" id="IPR023210">
    <property type="entry name" value="NADP_OxRdtase_dom"/>
</dbReference>
<dbReference type="InterPro" id="IPR036812">
    <property type="entry name" value="NAD(P)_OxRdtase_dom_sf"/>
</dbReference>
<gene>
    <name evidence="3" type="ORF">METZ01_LOCUS62820</name>
</gene>